<dbReference type="Proteomes" id="UP001622496">
    <property type="component" value="Chromosome"/>
</dbReference>
<proteinExistence type="predicted"/>
<dbReference type="PANTHER" id="PTHR30055:SF234">
    <property type="entry name" value="HTH-TYPE TRANSCRIPTIONAL REGULATOR BETI"/>
    <property type="match status" value="1"/>
</dbReference>
<organism evidence="6 7">
    <name type="scientific">[Kitasatospora] papulosa</name>
    <dbReference type="NCBI Taxonomy" id="1464011"/>
    <lineage>
        <taxon>Bacteria</taxon>
        <taxon>Bacillati</taxon>
        <taxon>Actinomycetota</taxon>
        <taxon>Actinomycetes</taxon>
        <taxon>Kitasatosporales</taxon>
        <taxon>Streptomycetaceae</taxon>
        <taxon>Streptomyces</taxon>
    </lineage>
</organism>
<gene>
    <name evidence="6" type="ORF">OG560_28340</name>
</gene>
<feature type="domain" description="HTH tetR-type" evidence="5">
    <location>
        <begin position="10"/>
        <end position="70"/>
    </location>
</feature>
<keyword evidence="2 4" id="KW-0238">DNA-binding</keyword>
<evidence type="ECO:0000256" key="4">
    <source>
        <dbReference type="PROSITE-ProRule" id="PRU00335"/>
    </source>
</evidence>
<keyword evidence="7" id="KW-1185">Reference proteome</keyword>
<keyword evidence="1" id="KW-0805">Transcription regulation</keyword>
<evidence type="ECO:0000259" key="5">
    <source>
        <dbReference type="PROSITE" id="PS50977"/>
    </source>
</evidence>
<sequence length="197" mass="21705">MSTLRDRRRQATEAEIEAAAIDLFEEAGYEATTCDDIAAGADVSARTFYRYGVNKEEAAFRSAKRFDELIGDALCERASGGPLTPVAVEDAIAHLLAESCGEAWMVRMLRVRRLTSHDPALRRIAQHYDAECVDLVVRRLSERDGARPEDLLRTRVTVATALTVFRAALDEWIARGAGDGAALIALYRKASAFMAVR</sequence>
<dbReference type="InterPro" id="IPR009057">
    <property type="entry name" value="Homeodomain-like_sf"/>
</dbReference>
<dbReference type="InterPro" id="IPR050109">
    <property type="entry name" value="HTH-type_TetR-like_transc_reg"/>
</dbReference>
<dbReference type="EMBL" id="CP108135">
    <property type="protein sequence ID" value="WTP69119.1"/>
    <property type="molecule type" value="Genomic_DNA"/>
</dbReference>
<dbReference type="Gene3D" id="1.10.357.10">
    <property type="entry name" value="Tetracycline Repressor, domain 2"/>
    <property type="match status" value="1"/>
</dbReference>
<dbReference type="SUPFAM" id="SSF46689">
    <property type="entry name" value="Homeodomain-like"/>
    <property type="match status" value="1"/>
</dbReference>
<evidence type="ECO:0000256" key="1">
    <source>
        <dbReference type="ARBA" id="ARBA00023015"/>
    </source>
</evidence>
<dbReference type="PANTHER" id="PTHR30055">
    <property type="entry name" value="HTH-TYPE TRANSCRIPTIONAL REGULATOR RUTR"/>
    <property type="match status" value="1"/>
</dbReference>
<keyword evidence="3" id="KW-0804">Transcription</keyword>
<accession>A0ABZ1KCH2</accession>
<evidence type="ECO:0000313" key="7">
    <source>
        <dbReference type="Proteomes" id="UP001622496"/>
    </source>
</evidence>
<reference evidence="6 7" key="1">
    <citation type="submission" date="2022-10" db="EMBL/GenBank/DDBJ databases">
        <title>The complete genomes of actinobacterial strains from the NBC collection.</title>
        <authorList>
            <person name="Joergensen T.S."/>
            <person name="Alvarez Arevalo M."/>
            <person name="Sterndorff E.B."/>
            <person name="Faurdal D."/>
            <person name="Vuksanovic O."/>
            <person name="Mourched A.-S."/>
            <person name="Charusanti P."/>
            <person name="Shaw S."/>
            <person name="Blin K."/>
            <person name="Weber T."/>
        </authorList>
    </citation>
    <scope>NUCLEOTIDE SEQUENCE [LARGE SCALE GENOMIC DNA]</scope>
    <source>
        <strain evidence="6 7">NBC_00185</strain>
    </source>
</reference>
<name>A0ABZ1KCH2_9ACTN</name>
<evidence type="ECO:0000256" key="2">
    <source>
        <dbReference type="ARBA" id="ARBA00023125"/>
    </source>
</evidence>
<dbReference type="PROSITE" id="PS50977">
    <property type="entry name" value="HTH_TETR_2"/>
    <property type="match status" value="1"/>
</dbReference>
<dbReference type="InterPro" id="IPR001647">
    <property type="entry name" value="HTH_TetR"/>
</dbReference>
<dbReference type="Gene3D" id="1.10.10.60">
    <property type="entry name" value="Homeodomain-like"/>
    <property type="match status" value="1"/>
</dbReference>
<dbReference type="RefSeq" id="WP_362165948.1">
    <property type="nucleotide sequence ID" value="NZ_CP108135.1"/>
</dbReference>
<feature type="DNA-binding region" description="H-T-H motif" evidence="4">
    <location>
        <begin position="33"/>
        <end position="52"/>
    </location>
</feature>
<evidence type="ECO:0000256" key="3">
    <source>
        <dbReference type="ARBA" id="ARBA00023163"/>
    </source>
</evidence>
<evidence type="ECO:0000313" key="6">
    <source>
        <dbReference type="EMBL" id="WTP69119.1"/>
    </source>
</evidence>
<dbReference type="Pfam" id="PF00440">
    <property type="entry name" value="TetR_N"/>
    <property type="match status" value="1"/>
</dbReference>
<protein>
    <submittedName>
        <fullName evidence="6">TetR/AcrR family transcriptional regulator</fullName>
    </submittedName>
</protein>